<reference evidence="5 6" key="1">
    <citation type="submission" date="2016-06" db="EMBL/GenBank/DDBJ databases">
        <authorList>
            <person name="Kjaerup R.B."/>
            <person name="Dalgaard T.S."/>
            <person name="Juul-Madsen H.R."/>
        </authorList>
    </citation>
    <scope>NUCLEOTIDE SEQUENCE [LARGE SCALE GENOMIC DNA]</scope>
    <source>
        <strain evidence="5 6">DSM 45097</strain>
    </source>
</reference>
<dbReference type="InterPro" id="IPR001296">
    <property type="entry name" value="Glyco_trans_1"/>
</dbReference>
<name>A0A1C5HZJ2_9ACTN</name>
<evidence type="ECO:0000256" key="2">
    <source>
        <dbReference type="ARBA" id="ARBA00022679"/>
    </source>
</evidence>
<dbReference type="SUPFAM" id="SSF53756">
    <property type="entry name" value="UDP-Glycosyltransferase/glycogen phosphorylase"/>
    <property type="match status" value="1"/>
</dbReference>
<evidence type="ECO:0000259" key="4">
    <source>
        <dbReference type="Pfam" id="PF13579"/>
    </source>
</evidence>
<dbReference type="RefSeq" id="WP_088970774.1">
    <property type="nucleotide sequence ID" value="NZ_JBHLYF010000006.1"/>
</dbReference>
<evidence type="ECO:0000313" key="5">
    <source>
        <dbReference type="EMBL" id="SCG51414.1"/>
    </source>
</evidence>
<organism evidence="5 6">
    <name type="scientific">Micromonospora siamensis</name>
    <dbReference type="NCBI Taxonomy" id="299152"/>
    <lineage>
        <taxon>Bacteria</taxon>
        <taxon>Bacillati</taxon>
        <taxon>Actinomycetota</taxon>
        <taxon>Actinomycetes</taxon>
        <taxon>Micromonosporales</taxon>
        <taxon>Micromonosporaceae</taxon>
        <taxon>Micromonospora</taxon>
    </lineage>
</organism>
<protein>
    <submittedName>
        <fullName evidence="5">Glycosyltransferase involved in cell wall bisynthesis</fullName>
    </submittedName>
</protein>
<dbReference type="InterPro" id="IPR028098">
    <property type="entry name" value="Glyco_trans_4-like_N"/>
</dbReference>
<gene>
    <name evidence="5" type="ORF">GA0074704_2641</name>
</gene>
<dbReference type="AlphaFoldDB" id="A0A1C5HZJ2"/>
<dbReference type="Pfam" id="PF00534">
    <property type="entry name" value="Glycos_transf_1"/>
    <property type="match status" value="1"/>
</dbReference>
<feature type="domain" description="Glycosyl transferase family 1" evidence="3">
    <location>
        <begin position="207"/>
        <end position="329"/>
    </location>
</feature>
<accession>A0A1C5HZJ2</accession>
<feature type="domain" description="Glycosyltransferase subfamily 4-like N-terminal" evidence="4">
    <location>
        <begin position="36"/>
        <end position="169"/>
    </location>
</feature>
<proteinExistence type="predicted"/>
<dbReference type="Gene3D" id="3.40.50.2000">
    <property type="entry name" value="Glycogen Phosphorylase B"/>
    <property type="match status" value="2"/>
</dbReference>
<dbReference type="Pfam" id="PF13579">
    <property type="entry name" value="Glyco_trans_4_4"/>
    <property type="match status" value="1"/>
</dbReference>
<keyword evidence="1" id="KW-0328">Glycosyltransferase</keyword>
<dbReference type="EMBL" id="LT607751">
    <property type="protein sequence ID" value="SCG51414.1"/>
    <property type="molecule type" value="Genomic_DNA"/>
</dbReference>
<keyword evidence="2 5" id="KW-0808">Transferase</keyword>
<sequence>MLHQRYLTEATAAHPMRHAATPTRRVLRVVAPMNFGGTEQCVADLLPRIASAGVVTDFVTLSSEIGQGPLAEAARQQGGRVWPVALDRRFSVTLLRLLRQVRPDVVHSDCGNFSGLILTLAAAAGVSTRIAHFRGDDNHRRRLHQRAKRAVLRRLVHAAATDIIGVSPSALTCAYRPSWQADPRCQVVLEGLDLDRLMRPSDFDVRQAIGALPGELICLTVARSSPQKRRWLLPPAIAALGARGVRAHCVIVGPLWGPDDERVRQVAAECGVADRVHLLGARNDIGSLHRQADVFLHPSNLEGLPGAVLEGVALGTPTVATDLPGVHFIAERLPGLTIVDLDESPSGWAAAVLKAVSRPIDRPAAMERFRASIFSADAAAATYVDIYRR</sequence>
<dbReference type="Proteomes" id="UP000198210">
    <property type="component" value="Chromosome I"/>
</dbReference>
<evidence type="ECO:0000256" key="1">
    <source>
        <dbReference type="ARBA" id="ARBA00022676"/>
    </source>
</evidence>
<dbReference type="GO" id="GO:0016757">
    <property type="term" value="F:glycosyltransferase activity"/>
    <property type="evidence" value="ECO:0007669"/>
    <property type="project" value="UniProtKB-KW"/>
</dbReference>
<keyword evidence="6" id="KW-1185">Reference proteome</keyword>
<dbReference type="PANTHER" id="PTHR12526">
    <property type="entry name" value="GLYCOSYLTRANSFERASE"/>
    <property type="match status" value="1"/>
</dbReference>
<evidence type="ECO:0000259" key="3">
    <source>
        <dbReference type="Pfam" id="PF00534"/>
    </source>
</evidence>
<evidence type="ECO:0000313" key="6">
    <source>
        <dbReference type="Proteomes" id="UP000198210"/>
    </source>
</evidence>